<dbReference type="Proteomes" id="UP000241546">
    <property type="component" value="Unassembled WGS sequence"/>
</dbReference>
<feature type="region of interest" description="Disordered" evidence="1">
    <location>
        <begin position="432"/>
        <end position="451"/>
    </location>
</feature>
<accession>A0A2T4BAM9</accession>
<feature type="region of interest" description="Disordered" evidence="1">
    <location>
        <begin position="189"/>
        <end position="230"/>
    </location>
</feature>
<feature type="region of interest" description="Disordered" evidence="1">
    <location>
        <begin position="1"/>
        <end position="23"/>
    </location>
</feature>
<evidence type="ECO:0000313" key="2">
    <source>
        <dbReference type="EMBL" id="PTB66291.1"/>
    </source>
</evidence>
<dbReference type="RefSeq" id="XP_024749611.1">
    <property type="nucleotide sequence ID" value="XM_024890585.1"/>
</dbReference>
<organism evidence="2 3">
    <name type="scientific">Trichoderma citrinoviride</name>
    <dbReference type="NCBI Taxonomy" id="58853"/>
    <lineage>
        <taxon>Eukaryota</taxon>
        <taxon>Fungi</taxon>
        <taxon>Dikarya</taxon>
        <taxon>Ascomycota</taxon>
        <taxon>Pezizomycotina</taxon>
        <taxon>Sordariomycetes</taxon>
        <taxon>Hypocreomycetidae</taxon>
        <taxon>Hypocreales</taxon>
        <taxon>Hypocreaceae</taxon>
        <taxon>Trichoderma</taxon>
    </lineage>
</organism>
<feature type="compositionally biased region" description="Polar residues" evidence="1">
    <location>
        <begin position="193"/>
        <end position="204"/>
    </location>
</feature>
<dbReference type="OrthoDB" id="5307331at2759"/>
<reference evidence="3" key="1">
    <citation type="submission" date="2016-07" db="EMBL/GenBank/DDBJ databases">
        <title>Multiple horizontal gene transfer events from other fungi enriched the ability of initially mycotrophic Trichoderma (Ascomycota) to feed on dead plant biomass.</title>
        <authorList>
            <consortium name="DOE Joint Genome Institute"/>
            <person name="Atanasova L."/>
            <person name="Chenthamara K."/>
            <person name="Zhang J."/>
            <person name="Grujic M."/>
            <person name="Henrissat B."/>
            <person name="Kuo A."/>
            <person name="Aerts A."/>
            <person name="Salamov A."/>
            <person name="Lipzen A."/>
            <person name="Labutti K."/>
            <person name="Barry K."/>
            <person name="Miao Y."/>
            <person name="Rahimi M.J."/>
            <person name="Shen Q."/>
            <person name="Grigoriev I.V."/>
            <person name="Kubicek C.P."/>
            <person name="Druzhinina I.S."/>
        </authorList>
    </citation>
    <scope>NUCLEOTIDE SEQUENCE [LARGE SCALE GENOMIC DNA]</scope>
    <source>
        <strain evidence="3">TUCIM 6016</strain>
    </source>
</reference>
<sequence>MSNPFNFQFTDGGDFTDPWQDDNADTGYFGNNGFAGTASPEHTFAEEQSEMNLGTLEFLTAADPFKPDMAMTQDNGMGIDLALDWLVSDTSNNQLSSTSLQSNAIFPSNNDLPLLPFGQQIPAYSLQQHVDQNNDQDDPFSAYPPLGFDDGTNSLPYGQQFLQQSSRALPLTTGNQIFSTSFFEPASEKHLQSDNYQRQSTADSETAPEAPKVSLNRAAKRRGDPSCDPSRHYTANLVNVSPWGSRNWNGNHLFSYTPKGQWLRDRCFNKKQLQEYVDNCSKETVFWVQQAPTQCNHRLDPEDRVCRWANCPVANRTIAAGWLRVAFDEFPHLTSNGLRDPLKCAGSMHLWCFEQAFDPLKFHLAGRLRAEDREFPLEDKSVVTLEKLTDAGIIREAYQPWFMQRMRHPNQPPREYRDTLSYQLTRYHVDNQTAARQKARSKRNTAKSADERRTIDVHLGNLQLFVEITNKVKKSKKARKLQRARVEDDEDSNPASQAWRNGDPMAATNWYPEQSQGEFLSLLGLSSGSIQRREVNTPHSNAMLKPNMSSRPPSFFDPLNPGRNAMQSSFQRPVATSLLQNSLTGIPNHTYSQTVTGARFNKAIRGQPRQLLRPVTTQNLQHSIPSGTTVPCQVQTPQPTRRLNNQPNSSLATQPNVFLKHEPSWTPFESSQSVGGSSGTGFFDSQQGSSPRQEELNLADFIDPSLFGDEPVVGQHHEEAVVEASDESAAQPMLESIELQPQGSVDGVVSPQTAASSQYWDGLDSLVDTAGFGGFDDSSFPSLFDGVDERATTLTGVVSISSSEASGSQGKNLGHKYDTRSRQNSKRRRTDTS</sequence>
<dbReference type="AlphaFoldDB" id="A0A2T4BAM9"/>
<feature type="region of interest" description="Disordered" evidence="1">
    <location>
        <begin position="664"/>
        <end position="693"/>
    </location>
</feature>
<evidence type="ECO:0000313" key="3">
    <source>
        <dbReference type="Proteomes" id="UP000241546"/>
    </source>
</evidence>
<proteinExistence type="predicted"/>
<feature type="region of interest" description="Disordered" evidence="1">
    <location>
        <begin position="476"/>
        <end position="506"/>
    </location>
</feature>
<feature type="compositionally biased region" description="Basic residues" evidence="1">
    <location>
        <begin position="823"/>
        <end position="833"/>
    </location>
</feature>
<protein>
    <submittedName>
        <fullName evidence="2">Uncharacterized protein</fullName>
    </submittedName>
</protein>
<evidence type="ECO:0000256" key="1">
    <source>
        <dbReference type="SAM" id="MobiDB-lite"/>
    </source>
</evidence>
<feature type="compositionally biased region" description="Basic and acidic residues" evidence="1">
    <location>
        <begin position="221"/>
        <end position="230"/>
    </location>
</feature>
<feature type="region of interest" description="Disordered" evidence="1">
    <location>
        <begin position="131"/>
        <end position="157"/>
    </location>
</feature>
<feature type="region of interest" description="Disordered" evidence="1">
    <location>
        <begin position="621"/>
        <end position="652"/>
    </location>
</feature>
<dbReference type="GeneID" id="36598703"/>
<keyword evidence="3" id="KW-1185">Reference proteome</keyword>
<feature type="region of interest" description="Disordered" evidence="1">
    <location>
        <begin position="799"/>
        <end position="833"/>
    </location>
</feature>
<name>A0A2T4BAM9_9HYPO</name>
<dbReference type="EMBL" id="KZ680213">
    <property type="protein sequence ID" value="PTB66291.1"/>
    <property type="molecule type" value="Genomic_DNA"/>
</dbReference>
<feature type="compositionally biased region" description="Low complexity" evidence="1">
    <location>
        <begin position="799"/>
        <end position="808"/>
    </location>
</feature>
<gene>
    <name evidence="2" type="ORF">BBK36DRAFT_1119413</name>
</gene>
<feature type="compositionally biased region" description="Low complexity" evidence="1">
    <location>
        <begin position="668"/>
        <end position="690"/>
    </location>
</feature>